<feature type="region of interest" description="Disordered" evidence="1">
    <location>
        <begin position="224"/>
        <end position="285"/>
    </location>
</feature>
<gene>
    <name evidence="2" type="ORF">EZS28_034731</name>
</gene>
<evidence type="ECO:0000313" key="2">
    <source>
        <dbReference type="EMBL" id="KAA6369743.1"/>
    </source>
</evidence>
<feature type="region of interest" description="Disordered" evidence="1">
    <location>
        <begin position="157"/>
        <end position="212"/>
    </location>
</feature>
<sequence>MDRAAEILEKTFKNTSSLSLQIQSPSPLIVMNILEVLEKILLAAERIPKSTKLRNVLEKLKKEGETNAIKQKSRMLISGFDDQIEEQLETGFYGSDGIYYYFADDWVFDEQGNPCSQKVMDDYEASFEEEEEGIEGDEQFEEDSKNQDLITMKTPLHAQISSQSSAPSTSIPVLQQGNYPSKPTNVFPIPKQEQSAPYRTQDQTYNSAPLYPSQKGVSITAQLRQQSPQGPFGQQQVQPQGQQQGGSAFQYVPGKPSSGQIQNADGNQPKINQNLFVDRNNYNRK</sequence>
<reference evidence="2 3" key="1">
    <citation type="submission" date="2019-03" db="EMBL/GenBank/DDBJ databases">
        <title>Single cell metagenomics reveals metabolic interactions within the superorganism composed of flagellate Streblomastix strix and complex community of Bacteroidetes bacteria on its surface.</title>
        <authorList>
            <person name="Treitli S.C."/>
            <person name="Kolisko M."/>
            <person name="Husnik F."/>
            <person name="Keeling P."/>
            <person name="Hampl V."/>
        </authorList>
    </citation>
    <scope>NUCLEOTIDE SEQUENCE [LARGE SCALE GENOMIC DNA]</scope>
    <source>
        <strain evidence="2">ST1C</strain>
    </source>
</reference>
<evidence type="ECO:0000313" key="3">
    <source>
        <dbReference type="Proteomes" id="UP000324800"/>
    </source>
</evidence>
<accession>A0A5J4UHV0</accession>
<dbReference type="Proteomes" id="UP000324800">
    <property type="component" value="Unassembled WGS sequence"/>
</dbReference>
<dbReference type="EMBL" id="SNRW01016070">
    <property type="protein sequence ID" value="KAA6369743.1"/>
    <property type="molecule type" value="Genomic_DNA"/>
</dbReference>
<feature type="compositionally biased region" description="Polar residues" evidence="1">
    <location>
        <begin position="192"/>
        <end position="207"/>
    </location>
</feature>
<feature type="compositionally biased region" description="Low complexity" evidence="1">
    <location>
        <begin position="158"/>
        <end position="172"/>
    </location>
</feature>
<comment type="caution">
    <text evidence="2">The sequence shown here is derived from an EMBL/GenBank/DDBJ whole genome shotgun (WGS) entry which is preliminary data.</text>
</comment>
<feature type="compositionally biased region" description="Low complexity" evidence="1">
    <location>
        <begin position="225"/>
        <end position="250"/>
    </location>
</feature>
<feature type="region of interest" description="Disordered" evidence="1">
    <location>
        <begin position="124"/>
        <end position="145"/>
    </location>
</feature>
<name>A0A5J4UHV0_9EUKA</name>
<feature type="compositionally biased region" description="Acidic residues" evidence="1">
    <location>
        <begin position="124"/>
        <end position="141"/>
    </location>
</feature>
<feature type="compositionally biased region" description="Polar residues" evidence="1">
    <location>
        <begin position="173"/>
        <end position="184"/>
    </location>
</feature>
<feature type="compositionally biased region" description="Polar residues" evidence="1">
    <location>
        <begin position="257"/>
        <end position="275"/>
    </location>
</feature>
<evidence type="ECO:0000256" key="1">
    <source>
        <dbReference type="SAM" id="MobiDB-lite"/>
    </source>
</evidence>
<protein>
    <submittedName>
        <fullName evidence="2">Uncharacterized protein</fullName>
    </submittedName>
</protein>
<organism evidence="2 3">
    <name type="scientific">Streblomastix strix</name>
    <dbReference type="NCBI Taxonomy" id="222440"/>
    <lineage>
        <taxon>Eukaryota</taxon>
        <taxon>Metamonada</taxon>
        <taxon>Preaxostyla</taxon>
        <taxon>Oxymonadida</taxon>
        <taxon>Streblomastigidae</taxon>
        <taxon>Streblomastix</taxon>
    </lineage>
</organism>
<proteinExistence type="predicted"/>
<dbReference type="AlphaFoldDB" id="A0A5J4UHV0"/>